<evidence type="ECO:0000259" key="6">
    <source>
        <dbReference type="PROSITE" id="PS51918"/>
    </source>
</evidence>
<dbReference type="SUPFAM" id="SSF102114">
    <property type="entry name" value="Radical SAM enzymes"/>
    <property type="match status" value="1"/>
</dbReference>
<dbReference type="CDD" id="cd21109">
    <property type="entry name" value="SPASM"/>
    <property type="match status" value="1"/>
</dbReference>
<evidence type="ECO:0000313" key="8">
    <source>
        <dbReference type="Proteomes" id="UP000556026"/>
    </source>
</evidence>
<dbReference type="PROSITE" id="PS51918">
    <property type="entry name" value="RADICAL_SAM"/>
    <property type="match status" value="1"/>
</dbReference>
<feature type="domain" description="Radical SAM core" evidence="6">
    <location>
        <begin position="18"/>
        <end position="231"/>
    </location>
</feature>
<evidence type="ECO:0000256" key="2">
    <source>
        <dbReference type="ARBA" id="ARBA00022691"/>
    </source>
</evidence>
<dbReference type="SMART" id="SM00729">
    <property type="entry name" value="Elp3"/>
    <property type="match status" value="1"/>
</dbReference>
<keyword evidence="5" id="KW-0411">Iron-sulfur</keyword>
<keyword evidence="3" id="KW-0479">Metal-binding</keyword>
<dbReference type="CDD" id="cd01335">
    <property type="entry name" value="Radical_SAM"/>
    <property type="match status" value="1"/>
</dbReference>
<evidence type="ECO:0000256" key="1">
    <source>
        <dbReference type="ARBA" id="ARBA00001966"/>
    </source>
</evidence>
<comment type="caution">
    <text evidence="7">The sequence shown here is derived from an EMBL/GenBank/DDBJ whole genome shotgun (WGS) entry which is preliminary data.</text>
</comment>
<dbReference type="SFLD" id="SFLDG01067">
    <property type="entry name" value="SPASM/twitch_domain_containing"/>
    <property type="match status" value="1"/>
</dbReference>
<dbReference type="InterPro" id="IPR058240">
    <property type="entry name" value="rSAM_sf"/>
</dbReference>
<evidence type="ECO:0000256" key="5">
    <source>
        <dbReference type="ARBA" id="ARBA00023014"/>
    </source>
</evidence>
<dbReference type="GO" id="GO:0051536">
    <property type="term" value="F:iron-sulfur cluster binding"/>
    <property type="evidence" value="ECO:0007669"/>
    <property type="project" value="UniProtKB-KW"/>
</dbReference>
<dbReference type="InterPro" id="IPR006638">
    <property type="entry name" value="Elp3/MiaA/NifB-like_rSAM"/>
</dbReference>
<protein>
    <recommendedName>
        <fullName evidence="6">Radical SAM core domain-containing protein</fullName>
    </recommendedName>
</protein>
<dbReference type="Proteomes" id="UP000556026">
    <property type="component" value="Unassembled WGS sequence"/>
</dbReference>
<evidence type="ECO:0000256" key="3">
    <source>
        <dbReference type="ARBA" id="ARBA00022723"/>
    </source>
</evidence>
<keyword evidence="8" id="KW-1185">Reference proteome</keyword>
<dbReference type="PANTHER" id="PTHR11228:SF35">
    <property type="entry name" value="MOLYBDENUM COFACTOR BIOSYNTHESIS PROTEIN A-RELATED"/>
    <property type="match status" value="1"/>
</dbReference>
<dbReference type="SFLD" id="SFLDS00029">
    <property type="entry name" value="Radical_SAM"/>
    <property type="match status" value="1"/>
</dbReference>
<dbReference type="AlphaFoldDB" id="A0A6V8MLL6"/>
<gene>
    <name evidence="7" type="ORF">GMST_32600</name>
</gene>
<dbReference type="InterPro" id="IPR050377">
    <property type="entry name" value="Radical_SAM_PqqE_MftC-like"/>
</dbReference>
<dbReference type="InterPro" id="IPR013785">
    <property type="entry name" value="Aldolase_TIM"/>
</dbReference>
<reference evidence="8" key="1">
    <citation type="submission" date="2020-06" db="EMBL/GenBank/DDBJ databases">
        <title>Draft genomic sequence of Geomonas sp. Red330.</title>
        <authorList>
            <person name="Itoh H."/>
            <person name="Zhenxing X."/>
            <person name="Ushijima N."/>
            <person name="Masuda Y."/>
            <person name="Shiratori Y."/>
            <person name="Senoo K."/>
        </authorList>
    </citation>
    <scope>NUCLEOTIDE SEQUENCE [LARGE SCALE GENOMIC DNA]</scope>
    <source>
        <strain evidence="8">Red330</strain>
    </source>
</reference>
<evidence type="ECO:0000313" key="7">
    <source>
        <dbReference type="EMBL" id="GFO60935.1"/>
    </source>
</evidence>
<dbReference type="PANTHER" id="PTHR11228">
    <property type="entry name" value="RADICAL SAM DOMAIN PROTEIN"/>
    <property type="match status" value="1"/>
</dbReference>
<name>A0A6V8MLL6_9BACT</name>
<dbReference type="EMBL" id="BLXX01000011">
    <property type="protein sequence ID" value="GFO60935.1"/>
    <property type="molecule type" value="Genomic_DNA"/>
</dbReference>
<keyword evidence="2" id="KW-0949">S-adenosyl-L-methionine</keyword>
<dbReference type="Pfam" id="PF04055">
    <property type="entry name" value="Radical_SAM"/>
    <property type="match status" value="1"/>
</dbReference>
<dbReference type="Gene3D" id="3.20.20.70">
    <property type="entry name" value="Aldolase class I"/>
    <property type="match status" value="1"/>
</dbReference>
<proteinExistence type="predicted"/>
<organism evidence="7 8">
    <name type="scientific">Geomonas silvestris</name>
    <dbReference type="NCBI Taxonomy" id="2740184"/>
    <lineage>
        <taxon>Bacteria</taxon>
        <taxon>Pseudomonadati</taxon>
        <taxon>Thermodesulfobacteriota</taxon>
        <taxon>Desulfuromonadia</taxon>
        <taxon>Geobacterales</taxon>
        <taxon>Geobacteraceae</taxon>
        <taxon>Geomonas</taxon>
    </lineage>
</organism>
<evidence type="ECO:0000256" key="4">
    <source>
        <dbReference type="ARBA" id="ARBA00023004"/>
    </source>
</evidence>
<sequence>MSPANLLKLMQVFWRMHRGLPTFVSYNSLNACNQACPMCAVWRRDGEMLSVEELEPIFADLKGFGLKVAEISGGEPFLRKDIYRIFALLDRLGFLYTTATNGTLLTPEGIERLREARGLLQVAFSLDSLDRERYAFLRGRDLLPKALENLERLLKARIPAPVKINLVMNRLNFREIWDFLAFARERGIHLSVFPVNQGDGFFHRHSDPEFAATPEERREMAGIFRELARLRRTGEPLWEYSGFYERAADYVMGKPVGPCDAGRLYLDLNADGQVAVCLDRDGVGDIRRESIAQLWQRLEAQRDAVRVCSTETPCFYTCTYNVSITARHQAAFLLETARVRWRQLLRGKRGAGSAGNAAP</sequence>
<dbReference type="InterPro" id="IPR007197">
    <property type="entry name" value="rSAM"/>
</dbReference>
<accession>A0A6V8MLL6</accession>
<dbReference type="GO" id="GO:0003824">
    <property type="term" value="F:catalytic activity"/>
    <property type="evidence" value="ECO:0007669"/>
    <property type="project" value="InterPro"/>
</dbReference>
<keyword evidence="4" id="KW-0408">Iron</keyword>
<comment type="cofactor">
    <cofactor evidence="1">
        <name>[4Fe-4S] cluster</name>
        <dbReference type="ChEBI" id="CHEBI:49883"/>
    </cofactor>
</comment>
<dbReference type="RefSeq" id="WP_183355744.1">
    <property type="nucleotide sequence ID" value="NZ_BLXX01000011.1"/>
</dbReference>
<dbReference type="GO" id="GO:0046872">
    <property type="term" value="F:metal ion binding"/>
    <property type="evidence" value="ECO:0007669"/>
    <property type="project" value="UniProtKB-KW"/>
</dbReference>